<keyword evidence="2 4" id="KW-0378">Hydrolase</keyword>
<accession>A0ABV7IKV1</accession>
<dbReference type="SUPFAM" id="SSF53474">
    <property type="entry name" value="alpha/beta-Hydrolases"/>
    <property type="match status" value="1"/>
</dbReference>
<dbReference type="EMBL" id="JBHRTQ010000001">
    <property type="protein sequence ID" value="MFC3172854.1"/>
    <property type="molecule type" value="Genomic_DNA"/>
</dbReference>
<dbReference type="PANTHER" id="PTHR48081:SF8">
    <property type="entry name" value="ALPHA_BETA HYDROLASE FOLD-3 DOMAIN-CONTAINING PROTEIN-RELATED"/>
    <property type="match status" value="1"/>
</dbReference>
<proteinExistence type="inferred from homology"/>
<dbReference type="RefSeq" id="WP_379508249.1">
    <property type="nucleotide sequence ID" value="NZ_JBHRTQ010000001.1"/>
</dbReference>
<dbReference type="GO" id="GO:0016787">
    <property type="term" value="F:hydrolase activity"/>
    <property type="evidence" value="ECO:0007669"/>
    <property type="project" value="UniProtKB-KW"/>
</dbReference>
<dbReference type="InterPro" id="IPR050300">
    <property type="entry name" value="GDXG_lipolytic_enzyme"/>
</dbReference>
<dbReference type="Proteomes" id="UP001595604">
    <property type="component" value="Unassembled WGS sequence"/>
</dbReference>
<comment type="similarity">
    <text evidence="1">Belongs to the 'GDXG' lipolytic enzyme family.</text>
</comment>
<evidence type="ECO:0000259" key="3">
    <source>
        <dbReference type="Pfam" id="PF07859"/>
    </source>
</evidence>
<dbReference type="PANTHER" id="PTHR48081">
    <property type="entry name" value="AB HYDROLASE SUPERFAMILY PROTEIN C4A8.06C"/>
    <property type="match status" value="1"/>
</dbReference>
<evidence type="ECO:0000256" key="2">
    <source>
        <dbReference type="ARBA" id="ARBA00022801"/>
    </source>
</evidence>
<dbReference type="InterPro" id="IPR029058">
    <property type="entry name" value="AB_hydrolase_fold"/>
</dbReference>
<feature type="domain" description="Alpha/beta hydrolase fold-3" evidence="3">
    <location>
        <begin position="98"/>
        <end position="314"/>
    </location>
</feature>
<sequence>MTDLAEPGGNAGAAGDPLAEVHPDLREAAAAAPQFVMSDETLALMRAGLAERSADRLPDADPDLVCQPAVVPGRDGEPDVGVLIYRRANHPANAPAIITLHGGGYLIGNAATSDRTSREWARAGLTVIAVDYRLAPEHPYPAALNDAWSVLAWAAGEAGGGGANGAARNRDRDWDRSRILVTGDSAGGGLAAALALLARDRGGPALAGQVLIYPMLDDRTRAEPHRAGPDGTLVWPCPSNQYAWRCYLGEAAGGEVPPYAAPARAEDLRGLPPTFMGTGSLDLFYRENLDYARRLAQAGVPVATFVVEGGFHGFDSLAPDAAVTRHFGRAARSTVPFLLECARKDEA</sequence>
<dbReference type="Gene3D" id="3.40.50.1820">
    <property type="entry name" value="alpha/beta hydrolase"/>
    <property type="match status" value="1"/>
</dbReference>
<name>A0ABV7IKV1_9SPHN</name>
<protein>
    <submittedName>
        <fullName evidence="4">Alpha/beta hydrolase</fullName>
    </submittedName>
</protein>
<keyword evidence="5" id="KW-1185">Reference proteome</keyword>
<reference evidence="5" key="1">
    <citation type="journal article" date="2019" name="Int. J. Syst. Evol. Microbiol.">
        <title>The Global Catalogue of Microorganisms (GCM) 10K type strain sequencing project: providing services to taxonomists for standard genome sequencing and annotation.</title>
        <authorList>
            <consortium name="The Broad Institute Genomics Platform"/>
            <consortium name="The Broad Institute Genome Sequencing Center for Infectious Disease"/>
            <person name="Wu L."/>
            <person name="Ma J."/>
        </authorList>
    </citation>
    <scope>NUCLEOTIDE SEQUENCE [LARGE SCALE GENOMIC DNA]</scope>
    <source>
        <strain evidence="5">KCTC 42984</strain>
    </source>
</reference>
<dbReference type="InterPro" id="IPR002168">
    <property type="entry name" value="Lipase_GDXG_HIS_AS"/>
</dbReference>
<comment type="caution">
    <text evidence="4">The sequence shown here is derived from an EMBL/GenBank/DDBJ whole genome shotgun (WGS) entry which is preliminary data.</text>
</comment>
<dbReference type="InterPro" id="IPR013094">
    <property type="entry name" value="AB_hydrolase_3"/>
</dbReference>
<organism evidence="4 5">
    <name type="scientific">Novosphingobium bradum</name>
    <dbReference type="NCBI Taxonomy" id="1737444"/>
    <lineage>
        <taxon>Bacteria</taxon>
        <taxon>Pseudomonadati</taxon>
        <taxon>Pseudomonadota</taxon>
        <taxon>Alphaproteobacteria</taxon>
        <taxon>Sphingomonadales</taxon>
        <taxon>Sphingomonadaceae</taxon>
        <taxon>Novosphingobium</taxon>
    </lineage>
</organism>
<gene>
    <name evidence="4" type="ORF">ACFOD9_01170</name>
</gene>
<dbReference type="Pfam" id="PF07859">
    <property type="entry name" value="Abhydrolase_3"/>
    <property type="match status" value="1"/>
</dbReference>
<evidence type="ECO:0000313" key="4">
    <source>
        <dbReference type="EMBL" id="MFC3172854.1"/>
    </source>
</evidence>
<evidence type="ECO:0000313" key="5">
    <source>
        <dbReference type="Proteomes" id="UP001595604"/>
    </source>
</evidence>
<dbReference type="PROSITE" id="PS01173">
    <property type="entry name" value="LIPASE_GDXG_HIS"/>
    <property type="match status" value="1"/>
</dbReference>
<evidence type="ECO:0000256" key="1">
    <source>
        <dbReference type="ARBA" id="ARBA00010515"/>
    </source>
</evidence>